<keyword evidence="1" id="KW-1133">Transmembrane helix</keyword>
<keyword evidence="1" id="KW-0472">Membrane</keyword>
<protein>
    <submittedName>
        <fullName evidence="2">EzrA superfamily incomplete domain containing protein</fullName>
    </submittedName>
</protein>
<evidence type="ECO:0000313" key="3">
    <source>
        <dbReference type="Proteomes" id="UP001253637"/>
    </source>
</evidence>
<feature type="transmembrane region" description="Helical" evidence="1">
    <location>
        <begin position="123"/>
        <end position="144"/>
    </location>
</feature>
<sequence length="155" mass="16597">MTTAVPVVALATPAAPRRCPRGATCARSCESALAVPSDTGGSIWWRRTGQTKPADAHRACRLLCPPSPPIEDPPLPLLVARPSSVFFPLFSHSTMETPLVTPVVEAPVATTTTTTVARRSNTVYWVALGIALLIILVIVAIYVWRSQKEKKPAST</sequence>
<evidence type="ECO:0000313" key="2">
    <source>
        <dbReference type="EMBL" id="BCU03372.1"/>
    </source>
</evidence>
<evidence type="ECO:0000256" key="1">
    <source>
        <dbReference type="SAM" id="Phobius"/>
    </source>
</evidence>
<organism evidence="2 3">
    <name type="scientific">Pandoravirus japonicus</name>
    <dbReference type="NCBI Taxonomy" id="2823154"/>
    <lineage>
        <taxon>Viruses</taxon>
        <taxon>Pandoravirus</taxon>
    </lineage>
</organism>
<proteinExistence type="predicted"/>
<dbReference type="Proteomes" id="UP001253637">
    <property type="component" value="Segment"/>
</dbReference>
<keyword evidence="1" id="KW-0812">Transmembrane</keyword>
<name>A0A811BRB8_9VIRU</name>
<accession>A0A811BRB8</accession>
<dbReference type="EMBL" id="LC625835">
    <property type="protein sequence ID" value="BCU03372.1"/>
    <property type="molecule type" value="Genomic_DNA"/>
</dbReference>
<reference evidence="2" key="1">
    <citation type="submission" date="2021-04" db="EMBL/GenBank/DDBJ databases">
        <title>Draft Genome Sequence of Pandoravirus japonicus, Isolated from the Sabaishi River of Niigata, Japan.</title>
        <authorList>
            <person name="Hosokawa N."/>
            <person name="Takahashi H."/>
            <person name="Aoki K."/>
            <person name="Takemura M."/>
        </authorList>
    </citation>
    <scope>NUCLEOTIDE SEQUENCE</scope>
</reference>